<proteinExistence type="predicted"/>
<dbReference type="Pfam" id="PF00072">
    <property type="entry name" value="Response_reg"/>
    <property type="match status" value="1"/>
</dbReference>
<dbReference type="CDD" id="cd17574">
    <property type="entry name" value="REC_OmpR"/>
    <property type="match status" value="1"/>
</dbReference>
<gene>
    <name evidence="5" type="ORF">SAMN04489759_10318</name>
</gene>
<feature type="modified residue" description="4-aspartylphosphate" evidence="2">
    <location>
        <position position="54"/>
    </location>
</feature>
<evidence type="ECO:0000313" key="5">
    <source>
        <dbReference type="EMBL" id="SDF73242.1"/>
    </source>
</evidence>
<evidence type="ECO:0000313" key="6">
    <source>
        <dbReference type="Proteomes" id="UP000199399"/>
    </source>
</evidence>
<dbReference type="EMBL" id="FNBP01000003">
    <property type="protein sequence ID" value="SDF73242.1"/>
    <property type="molecule type" value="Genomic_DNA"/>
</dbReference>
<sequence>MKILAVDDDPFIRELLPVVFREADYPHLTIADSGATALTLLAETEEHFDCLLLDIEMPEMDGITLCREVRALKDYRDTPILMVTLRSDAAAIERAFAAGANDYVTKPFDVKDIATRVHIAERMLENTEKAPRLDLSHLPTSGIAGVHGFALEDPVHIYGVDQLVLPFSLGNYLSQLSRQHLDICQVFAARVEGVEDLYANCTSSEFARAIAGAATSIAKVIDCPQLLMTHNGCGTILCIVTGDSLPGWPEIEGMIQHELDELDLRDDQGDPLRVTLSVGGPIQPNASRTQRVRKTFDRAIRRVTTRQKSKPDTAPLQKPSVSAAH</sequence>
<dbReference type="SMART" id="SM00448">
    <property type="entry name" value="REC"/>
    <property type="match status" value="1"/>
</dbReference>
<feature type="domain" description="Response regulatory" evidence="4">
    <location>
        <begin position="2"/>
        <end position="121"/>
    </location>
</feature>
<evidence type="ECO:0000256" key="2">
    <source>
        <dbReference type="PROSITE-ProRule" id="PRU00169"/>
    </source>
</evidence>
<dbReference type="GO" id="GO:0000160">
    <property type="term" value="P:phosphorelay signal transduction system"/>
    <property type="evidence" value="ECO:0007669"/>
    <property type="project" value="InterPro"/>
</dbReference>
<dbReference type="PROSITE" id="PS50110">
    <property type="entry name" value="RESPONSE_REGULATORY"/>
    <property type="match status" value="1"/>
</dbReference>
<dbReference type="STRING" id="218672.SAMN04489759_10318"/>
<dbReference type="InterPro" id="IPR001789">
    <property type="entry name" value="Sig_transdc_resp-reg_receiver"/>
</dbReference>
<dbReference type="PANTHER" id="PTHR44591:SF3">
    <property type="entry name" value="RESPONSE REGULATORY DOMAIN-CONTAINING PROTEIN"/>
    <property type="match status" value="1"/>
</dbReference>
<dbReference type="SUPFAM" id="SSF52172">
    <property type="entry name" value="CheY-like"/>
    <property type="match status" value="1"/>
</dbReference>
<name>A0A1G7NH06_9RHOB</name>
<dbReference type="OrthoDB" id="7326651at2"/>
<evidence type="ECO:0000256" key="3">
    <source>
        <dbReference type="SAM" id="MobiDB-lite"/>
    </source>
</evidence>
<keyword evidence="1 2" id="KW-0597">Phosphoprotein</keyword>
<dbReference type="InterPro" id="IPR011006">
    <property type="entry name" value="CheY-like_superfamily"/>
</dbReference>
<organism evidence="5 6">
    <name type="scientific">Sulfitobacter delicatus</name>
    <dbReference type="NCBI Taxonomy" id="218672"/>
    <lineage>
        <taxon>Bacteria</taxon>
        <taxon>Pseudomonadati</taxon>
        <taxon>Pseudomonadota</taxon>
        <taxon>Alphaproteobacteria</taxon>
        <taxon>Rhodobacterales</taxon>
        <taxon>Roseobacteraceae</taxon>
        <taxon>Sulfitobacter</taxon>
    </lineage>
</organism>
<accession>A0A1G7NH06</accession>
<dbReference type="AlphaFoldDB" id="A0A1G7NH06"/>
<evidence type="ECO:0000256" key="1">
    <source>
        <dbReference type="ARBA" id="ARBA00022553"/>
    </source>
</evidence>
<dbReference type="RefSeq" id="WP_093740418.1">
    <property type="nucleotide sequence ID" value="NZ_FNBP01000003.1"/>
</dbReference>
<dbReference type="InterPro" id="IPR050595">
    <property type="entry name" value="Bact_response_regulator"/>
</dbReference>
<dbReference type="Proteomes" id="UP000199399">
    <property type="component" value="Unassembled WGS sequence"/>
</dbReference>
<protein>
    <submittedName>
        <fullName evidence="5">Response regulator receiver domain-containing protein</fullName>
    </submittedName>
</protein>
<feature type="region of interest" description="Disordered" evidence="3">
    <location>
        <begin position="304"/>
        <end position="325"/>
    </location>
</feature>
<reference evidence="6" key="1">
    <citation type="submission" date="2016-10" db="EMBL/GenBank/DDBJ databases">
        <authorList>
            <person name="Varghese N."/>
            <person name="Submissions S."/>
        </authorList>
    </citation>
    <scope>NUCLEOTIDE SEQUENCE [LARGE SCALE GENOMIC DNA]</scope>
    <source>
        <strain evidence="6">DSM 16477</strain>
    </source>
</reference>
<dbReference type="Gene3D" id="3.40.50.2300">
    <property type="match status" value="1"/>
</dbReference>
<evidence type="ECO:0000259" key="4">
    <source>
        <dbReference type="PROSITE" id="PS50110"/>
    </source>
</evidence>
<keyword evidence="6" id="KW-1185">Reference proteome</keyword>
<dbReference type="PANTHER" id="PTHR44591">
    <property type="entry name" value="STRESS RESPONSE REGULATOR PROTEIN 1"/>
    <property type="match status" value="1"/>
</dbReference>